<dbReference type="SUPFAM" id="SSF47090">
    <property type="entry name" value="PGBD-like"/>
    <property type="match status" value="1"/>
</dbReference>
<keyword evidence="3 6" id="KW-0133">Cell shape</keyword>
<name>A0A6J4N563_9ACTN</name>
<keyword evidence="10" id="KW-0449">Lipoprotein</keyword>
<evidence type="ECO:0000256" key="6">
    <source>
        <dbReference type="PROSITE-ProRule" id="PRU01373"/>
    </source>
</evidence>
<dbReference type="InterPro" id="IPR005490">
    <property type="entry name" value="LD_TPept_cat_dom"/>
</dbReference>
<proteinExistence type="predicted"/>
<keyword evidence="8" id="KW-0732">Signal</keyword>
<keyword evidence="4 6" id="KW-0573">Peptidoglycan synthesis</keyword>
<dbReference type="EMBL" id="CADCUK010000113">
    <property type="protein sequence ID" value="CAA9375018.1"/>
    <property type="molecule type" value="Genomic_DNA"/>
</dbReference>
<dbReference type="InterPro" id="IPR038063">
    <property type="entry name" value="Transpep_catalytic_dom"/>
</dbReference>
<feature type="domain" description="L,D-TPase catalytic" evidence="9">
    <location>
        <begin position="181"/>
        <end position="293"/>
    </location>
</feature>
<evidence type="ECO:0000256" key="7">
    <source>
        <dbReference type="SAM" id="MobiDB-lite"/>
    </source>
</evidence>
<evidence type="ECO:0000256" key="8">
    <source>
        <dbReference type="SAM" id="SignalP"/>
    </source>
</evidence>
<reference evidence="10" key="1">
    <citation type="submission" date="2020-02" db="EMBL/GenBank/DDBJ databases">
        <authorList>
            <person name="Meier V. D."/>
        </authorList>
    </citation>
    <scope>NUCLEOTIDE SEQUENCE</scope>
    <source>
        <strain evidence="10">AVDCRST_MAG47</strain>
    </source>
</reference>
<dbReference type="Pfam" id="PF03734">
    <property type="entry name" value="YkuD"/>
    <property type="match status" value="1"/>
</dbReference>
<accession>A0A6J4N563</accession>
<dbReference type="GO" id="GO:0071972">
    <property type="term" value="F:peptidoglycan L,D-transpeptidase activity"/>
    <property type="evidence" value="ECO:0007669"/>
    <property type="project" value="TreeGrafter"/>
</dbReference>
<dbReference type="PANTHER" id="PTHR30582">
    <property type="entry name" value="L,D-TRANSPEPTIDASE"/>
    <property type="match status" value="1"/>
</dbReference>
<dbReference type="SUPFAM" id="SSF141523">
    <property type="entry name" value="L,D-transpeptidase catalytic domain-like"/>
    <property type="match status" value="1"/>
</dbReference>
<feature type="chain" id="PRO_5026886138" evidence="8">
    <location>
        <begin position="21"/>
        <end position="295"/>
    </location>
</feature>
<evidence type="ECO:0000256" key="4">
    <source>
        <dbReference type="ARBA" id="ARBA00022984"/>
    </source>
</evidence>
<evidence type="ECO:0000259" key="9">
    <source>
        <dbReference type="PROSITE" id="PS52029"/>
    </source>
</evidence>
<dbReference type="GO" id="GO:0005576">
    <property type="term" value="C:extracellular region"/>
    <property type="evidence" value="ECO:0007669"/>
    <property type="project" value="TreeGrafter"/>
</dbReference>
<evidence type="ECO:0000256" key="3">
    <source>
        <dbReference type="ARBA" id="ARBA00022960"/>
    </source>
</evidence>
<evidence type="ECO:0000256" key="2">
    <source>
        <dbReference type="ARBA" id="ARBA00022679"/>
    </source>
</evidence>
<dbReference type="Gene3D" id="1.10.101.10">
    <property type="entry name" value="PGBD-like superfamily/PGBD"/>
    <property type="match status" value="1"/>
</dbReference>
<protein>
    <submittedName>
        <fullName evidence="10">Putative lipoprotein</fullName>
    </submittedName>
</protein>
<keyword evidence="5 6" id="KW-0961">Cell wall biogenesis/degradation</keyword>
<dbReference type="Gene3D" id="2.40.440.10">
    <property type="entry name" value="L,D-transpeptidase catalytic domain-like"/>
    <property type="match status" value="1"/>
</dbReference>
<organism evidence="10">
    <name type="scientific">uncultured Nocardioidaceae bacterium</name>
    <dbReference type="NCBI Taxonomy" id="253824"/>
    <lineage>
        <taxon>Bacteria</taxon>
        <taxon>Bacillati</taxon>
        <taxon>Actinomycetota</taxon>
        <taxon>Actinomycetes</taxon>
        <taxon>Propionibacteriales</taxon>
        <taxon>Nocardioidaceae</taxon>
        <taxon>environmental samples</taxon>
    </lineage>
</organism>
<feature type="active site" description="Proton donor/acceptor" evidence="6">
    <location>
        <position position="251"/>
    </location>
</feature>
<dbReference type="GO" id="GO:0071555">
    <property type="term" value="P:cell wall organization"/>
    <property type="evidence" value="ECO:0007669"/>
    <property type="project" value="UniProtKB-UniRule"/>
</dbReference>
<dbReference type="AlphaFoldDB" id="A0A6J4N563"/>
<dbReference type="CDD" id="cd16913">
    <property type="entry name" value="YkuD_like"/>
    <property type="match status" value="1"/>
</dbReference>
<dbReference type="GO" id="GO:0008360">
    <property type="term" value="P:regulation of cell shape"/>
    <property type="evidence" value="ECO:0007669"/>
    <property type="project" value="UniProtKB-UniRule"/>
</dbReference>
<evidence type="ECO:0000313" key="10">
    <source>
        <dbReference type="EMBL" id="CAA9375018.1"/>
    </source>
</evidence>
<dbReference type="GO" id="GO:0018104">
    <property type="term" value="P:peptidoglycan-protein cross-linking"/>
    <property type="evidence" value="ECO:0007669"/>
    <property type="project" value="TreeGrafter"/>
</dbReference>
<dbReference type="PANTHER" id="PTHR30582:SF33">
    <property type="entry name" value="EXPORTED PROTEIN"/>
    <property type="match status" value="1"/>
</dbReference>
<dbReference type="UniPathway" id="UPA00219"/>
<dbReference type="InterPro" id="IPR036365">
    <property type="entry name" value="PGBD-like_sf"/>
</dbReference>
<dbReference type="GO" id="GO:0016740">
    <property type="term" value="F:transferase activity"/>
    <property type="evidence" value="ECO:0007669"/>
    <property type="project" value="UniProtKB-KW"/>
</dbReference>
<dbReference type="PROSITE" id="PS52029">
    <property type="entry name" value="LD_TPASE"/>
    <property type="match status" value="1"/>
</dbReference>
<dbReference type="InterPro" id="IPR050979">
    <property type="entry name" value="LD-transpeptidase"/>
</dbReference>
<sequence>MKTSRAAAATAMLLAVTALAGCGSSDDDAPALRTAAAQKQTTERKLDQIVRPMRLERPVVIKSLPEPVEEPEPELVPGPTLYGPGDEGPEVRKIQARLRQIEWFYGDVTDFYGDQTEEAVAGFQEKRGFPVTGAVDQRTLDRLVEMSYEPTADELNNVEPEPVVVDAADGAPLDPRCLTGRVLCVDKSSSSLRWVVDGEVQMSLDARFGGNGYFTREGQFSVFSKSRDHVSSLYETSMPFAMFFSGGQAVHYSPDFAATGYNGASHGCVNIRDYDAIASLYDQVQIGDGVVVYWS</sequence>
<feature type="region of interest" description="Disordered" evidence="7">
    <location>
        <begin position="68"/>
        <end position="87"/>
    </location>
</feature>
<dbReference type="PROSITE" id="PS51257">
    <property type="entry name" value="PROKAR_LIPOPROTEIN"/>
    <property type="match status" value="1"/>
</dbReference>
<dbReference type="InterPro" id="IPR036366">
    <property type="entry name" value="PGBDSf"/>
</dbReference>
<dbReference type="Pfam" id="PF01471">
    <property type="entry name" value="PG_binding_1"/>
    <property type="match status" value="1"/>
</dbReference>
<feature type="active site" description="Nucleophile" evidence="6">
    <location>
        <position position="268"/>
    </location>
</feature>
<comment type="pathway">
    <text evidence="1 6">Cell wall biogenesis; peptidoglycan biosynthesis.</text>
</comment>
<gene>
    <name evidence="10" type="ORF">AVDCRST_MAG47-1659</name>
</gene>
<evidence type="ECO:0000256" key="5">
    <source>
        <dbReference type="ARBA" id="ARBA00023316"/>
    </source>
</evidence>
<keyword evidence="2" id="KW-0808">Transferase</keyword>
<dbReference type="InterPro" id="IPR002477">
    <property type="entry name" value="Peptidoglycan-bd-like"/>
</dbReference>
<evidence type="ECO:0000256" key="1">
    <source>
        <dbReference type="ARBA" id="ARBA00004752"/>
    </source>
</evidence>
<feature type="signal peptide" evidence="8">
    <location>
        <begin position="1"/>
        <end position="20"/>
    </location>
</feature>